<dbReference type="OrthoDB" id="10259639at2759"/>
<name>I0YMC9_COCSC</name>
<sequence>MSNCELINLPVLELEQHQVREVLRCVLHTIIFNRALGPVRPREVDSELFEITYVQCGDTLVERVIEEKIDQFYGWVEKHPGKRGQVSLAFFEKRKTQRWSLIGGKQEERLYWEQWHAKLQEAVEQVMTLIIRAVNEKKDHIPPVTSAAVLTFPFEITVAGRHDAQRHLMGVACCRRDGNIGYGLETMKRLLMHTSPPPVLS</sequence>
<dbReference type="KEGG" id="csl:COCSUDRAFT_38062"/>
<comment type="caution">
    <text evidence="4">The sequence shown here is derived from an EMBL/GenBank/DDBJ whole genome shotgun (WGS) entry which is preliminary data.</text>
</comment>
<dbReference type="Proteomes" id="UP000007264">
    <property type="component" value="Unassembled WGS sequence"/>
</dbReference>
<evidence type="ECO:0000313" key="5">
    <source>
        <dbReference type="Proteomes" id="UP000007264"/>
    </source>
</evidence>
<protein>
    <recommendedName>
        <fullName evidence="2">Autophagy-related protein 101</fullName>
    </recommendedName>
</protein>
<proteinExistence type="inferred from homology"/>
<evidence type="ECO:0000256" key="1">
    <source>
        <dbReference type="ARBA" id="ARBA00007130"/>
    </source>
</evidence>
<dbReference type="eggNOG" id="KOG4493">
    <property type="taxonomic scope" value="Eukaryota"/>
</dbReference>
<dbReference type="GeneID" id="17037520"/>
<dbReference type="EMBL" id="AGSI01000018">
    <property type="protein sequence ID" value="EIE19548.1"/>
    <property type="molecule type" value="Genomic_DNA"/>
</dbReference>
<dbReference type="GO" id="GO:0019901">
    <property type="term" value="F:protein kinase binding"/>
    <property type="evidence" value="ECO:0007669"/>
    <property type="project" value="TreeGrafter"/>
</dbReference>
<dbReference type="InterPro" id="IPR012445">
    <property type="entry name" value="ATG101"/>
</dbReference>
<dbReference type="GO" id="GO:0000407">
    <property type="term" value="C:phagophore assembly site"/>
    <property type="evidence" value="ECO:0007669"/>
    <property type="project" value="TreeGrafter"/>
</dbReference>
<keyword evidence="3" id="KW-0072">Autophagy</keyword>
<gene>
    <name evidence="4" type="ORF">COCSUDRAFT_38062</name>
</gene>
<dbReference type="PANTHER" id="PTHR13292">
    <property type="entry name" value="AUTOPHAGY-RELATED PROTEIN 101"/>
    <property type="match status" value="1"/>
</dbReference>
<dbReference type="PANTHER" id="PTHR13292:SF0">
    <property type="entry name" value="AUTOPHAGY-RELATED PROTEIN 101"/>
    <property type="match status" value="1"/>
</dbReference>
<dbReference type="Pfam" id="PF07855">
    <property type="entry name" value="ATG101"/>
    <property type="match status" value="1"/>
</dbReference>
<evidence type="ECO:0000256" key="2">
    <source>
        <dbReference type="ARBA" id="ARBA00018874"/>
    </source>
</evidence>
<dbReference type="GO" id="GO:1990316">
    <property type="term" value="C:Atg1/ULK1 kinase complex"/>
    <property type="evidence" value="ECO:0007669"/>
    <property type="project" value="TreeGrafter"/>
</dbReference>
<keyword evidence="5" id="KW-1185">Reference proteome</keyword>
<reference evidence="4 5" key="1">
    <citation type="journal article" date="2012" name="Genome Biol.">
        <title>The genome of the polar eukaryotic microalga coccomyxa subellipsoidea reveals traits of cold adaptation.</title>
        <authorList>
            <person name="Blanc G."/>
            <person name="Agarkova I."/>
            <person name="Grimwood J."/>
            <person name="Kuo A."/>
            <person name="Brueggeman A."/>
            <person name="Dunigan D."/>
            <person name="Gurnon J."/>
            <person name="Ladunga I."/>
            <person name="Lindquist E."/>
            <person name="Lucas S."/>
            <person name="Pangilinan J."/>
            <person name="Proschold T."/>
            <person name="Salamov A."/>
            <person name="Schmutz J."/>
            <person name="Weeks D."/>
            <person name="Yamada T."/>
            <person name="Claverie J.M."/>
            <person name="Grigoriev I."/>
            <person name="Van Etten J."/>
            <person name="Lomsadze A."/>
            <person name="Borodovsky M."/>
        </authorList>
    </citation>
    <scope>NUCLEOTIDE SEQUENCE [LARGE SCALE GENOMIC DNA]</scope>
    <source>
        <strain evidence="4 5">C-169</strain>
    </source>
</reference>
<dbReference type="STRING" id="574566.I0YMC9"/>
<dbReference type="GO" id="GO:0000045">
    <property type="term" value="P:autophagosome assembly"/>
    <property type="evidence" value="ECO:0007669"/>
    <property type="project" value="TreeGrafter"/>
</dbReference>
<dbReference type="RefSeq" id="XP_005644092.1">
    <property type="nucleotide sequence ID" value="XM_005644035.1"/>
</dbReference>
<evidence type="ECO:0000256" key="3">
    <source>
        <dbReference type="ARBA" id="ARBA00023006"/>
    </source>
</evidence>
<evidence type="ECO:0000313" key="4">
    <source>
        <dbReference type="EMBL" id="EIE19548.1"/>
    </source>
</evidence>
<comment type="similarity">
    <text evidence="1">Belongs to the ATG101 family.</text>
</comment>
<dbReference type="AlphaFoldDB" id="I0YMC9"/>
<accession>I0YMC9</accession>
<organism evidence="4 5">
    <name type="scientific">Coccomyxa subellipsoidea (strain C-169)</name>
    <name type="common">Green microalga</name>
    <dbReference type="NCBI Taxonomy" id="574566"/>
    <lineage>
        <taxon>Eukaryota</taxon>
        <taxon>Viridiplantae</taxon>
        <taxon>Chlorophyta</taxon>
        <taxon>core chlorophytes</taxon>
        <taxon>Trebouxiophyceae</taxon>
        <taxon>Trebouxiophyceae incertae sedis</taxon>
        <taxon>Coccomyxaceae</taxon>
        <taxon>Coccomyxa</taxon>
        <taxon>Coccomyxa subellipsoidea</taxon>
    </lineage>
</organism>